<evidence type="ECO:0000256" key="2">
    <source>
        <dbReference type="SAM" id="MobiDB-lite"/>
    </source>
</evidence>
<evidence type="ECO:0000313" key="5">
    <source>
        <dbReference type="Proteomes" id="UP001189429"/>
    </source>
</evidence>
<dbReference type="Pfam" id="PF09229">
    <property type="entry name" value="Aha1_N"/>
    <property type="match status" value="1"/>
</dbReference>
<keyword evidence="5" id="KW-1185">Reference proteome</keyword>
<evidence type="ECO:0000313" key="4">
    <source>
        <dbReference type="EMBL" id="CAK0860286.1"/>
    </source>
</evidence>
<feature type="region of interest" description="Disordered" evidence="2">
    <location>
        <begin position="109"/>
        <end position="129"/>
    </location>
</feature>
<dbReference type="Gene3D" id="3.15.10.20">
    <property type="entry name" value="Activator of Hsp90 ATPase Aha1, N-terminal domain"/>
    <property type="match status" value="1"/>
</dbReference>
<gene>
    <name evidence="4" type="ORF">PCOR1329_LOCUS49292</name>
</gene>
<sequence length="129" mass="14165">AEHQQNKAVGSSWNAAGTWEEKEMGPISRPELESILCEDGFPLLEADGGTRICGTSATVTGESQAYNICGRPRLGFEFEVKVQWKGTFEGEDVEGKMEIKEALRVPGGNQGRRRDCFEEGPGLHRPGRL</sequence>
<evidence type="ECO:0000259" key="3">
    <source>
        <dbReference type="Pfam" id="PF09229"/>
    </source>
</evidence>
<comment type="similarity">
    <text evidence="1">Belongs to the AHA1 family.</text>
</comment>
<dbReference type="EMBL" id="CAUYUJ010015961">
    <property type="protein sequence ID" value="CAK0860286.1"/>
    <property type="molecule type" value="Genomic_DNA"/>
</dbReference>
<dbReference type="PANTHER" id="PTHR13009">
    <property type="entry name" value="HEAT SHOCK PROTEIN 90 HSP90 CO-CHAPERONE AHA-1"/>
    <property type="match status" value="1"/>
</dbReference>
<feature type="non-terminal residue" evidence="4">
    <location>
        <position position="1"/>
    </location>
</feature>
<dbReference type="PANTHER" id="PTHR13009:SF22">
    <property type="entry name" value="LD43819P"/>
    <property type="match status" value="1"/>
</dbReference>
<accession>A0ABN9UKD8</accession>
<name>A0ABN9UKD8_9DINO</name>
<dbReference type="InterPro" id="IPR036338">
    <property type="entry name" value="Aha1"/>
</dbReference>
<evidence type="ECO:0000256" key="1">
    <source>
        <dbReference type="ARBA" id="ARBA00006817"/>
    </source>
</evidence>
<protein>
    <recommendedName>
        <fullName evidence="3">Activator of Hsp90 ATPase AHSA1-like N-terminal domain-containing protein</fullName>
    </recommendedName>
</protein>
<comment type="caution">
    <text evidence="4">The sequence shown here is derived from an EMBL/GenBank/DDBJ whole genome shotgun (WGS) entry which is preliminary data.</text>
</comment>
<feature type="region of interest" description="Disordered" evidence="2">
    <location>
        <begin position="1"/>
        <end position="25"/>
    </location>
</feature>
<organism evidence="4 5">
    <name type="scientific">Prorocentrum cordatum</name>
    <dbReference type="NCBI Taxonomy" id="2364126"/>
    <lineage>
        <taxon>Eukaryota</taxon>
        <taxon>Sar</taxon>
        <taxon>Alveolata</taxon>
        <taxon>Dinophyceae</taxon>
        <taxon>Prorocentrales</taxon>
        <taxon>Prorocentraceae</taxon>
        <taxon>Prorocentrum</taxon>
    </lineage>
</organism>
<dbReference type="Proteomes" id="UP001189429">
    <property type="component" value="Unassembled WGS sequence"/>
</dbReference>
<proteinExistence type="inferred from homology"/>
<dbReference type="SUPFAM" id="SSF103111">
    <property type="entry name" value="Activator of Hsp90 ATPase, Aha1"/>
    <property type="match status" value="1"/>
</dbReference>
<dbReference type="InterPro" id="IPR015310">
    <property type="entry name" value="AHSA1-like_N"/>
</dbReference>
<reference evidence="4" key="1">
    <citation type="submission" date="2023-10" db="EMBL/GenBank/DDBJ databases">
        <authorList>
            <person name="Chen Y."/>
            <person name="Shah S."/>
            <person name="Dougan E. K."/>
            <person name="Thang M."/>
            <person name="Chan C."/>
        </authorList>
    </citation>
    <scope>NUCLEOTIDE SEQUENCE [LARGE SCALE GENOMIC DNA]</scope>
</reference>
<feature type="domain" description="Activator of Hsp90 ATPase AHSA1-like N-terminal" evidence="3">
    <location>
        <begin position="21"/>
        <end position="101"/>
    </location>
</feature>
<feature type="compositionally biased region" description="Polar residues" evidence="2">
    <location>
        <begin position="1"/>
        <end position="15"/>
    </location>
</feature>